<dbReference type="InterPro" id="IPR007213">
    <property type="entry name" value="Ppm1/Ppm2/Tcmp"/>
</dbReference>
<sequence length="277" mass="31998">MKSSIAPQLTGVPETLLWTLYNRAAEARRPDGVLSDPHSVRIHDALDYDYARSFGKADGTHAARAKLFDRLVRDWLQRHPRGLVVSLGEGLETQALRVDNGEMQWLSVDLPEVIALRERFIPTAERRRHFAGSALDRGWMDGIETAPGLCIVAQGLFMYLPEEEIRRLLLDIAIRFPGSEIIFDTIPRWFSHLTLRGLQRTRHYRIPEMPWGIDQQEILPTLRRWGVIRDRDEVKVATYRIPRGFGWLIDTILYFLPPLRPKRQAVIWARLRPPAAL</sequence>
<evidence type="ECO:0000313" key="4">
    <source>
        <dbReference type="Proteomes" id="UP001279642"/>
    </source>
</evidence>
<gene>
    <name evidence="3" type="ORF">SMD27_18665</name>
</gene>
<protein>
    <submittedName>
        <fullName evidence="3">Class I SAM-dependent methyltransferase</fullName>
        <ecNumber evidence="3">2.1.1.-</ecNumber>
    </submittedName>
</protein>
<dbReference type="SUPFAM" id="SSF53335">
    <property type="entry name" value="S-adenosyl-L-methionine-dependent methyltransferases"/>
    <property type="match status" value="1"/>
</dbReference>
<accession>A0ABU5EG89</accession>
<dbReference type="GO" id="GO:0008168">
    <property type="term" value="F:methyltransferase activity"/>
    <property type="evidence" value="ECO:0007669"/>
    <property type="project" value="UniProtKB-KW"/>
</dbReference>
<reference evidence="3 4" key="1">
    <citation type="journal article" date="2016" name="Antonie Van Leeuwenhoek">
        <title>Dongia soli sp. nov., isolated from soil from Dokdo, Korea.</title>
        <authorList>
            <person name="Kim D.U."/>
            <person name="Lee H."/>
            <person name="Kim H."/>
            <person name="Kim S.G."/>
            <person name="Ka J.O."/>
        </authorList>
    </citation>
    <scope>NUCLEOTIDE SEQUENCE [LARGE SCALE GENOMIC DNA]</scope>
    <source>
        <strain evidence="3 4">D78</strain>
    </source>
</reference>
<dbReference type="PANTHER" id="PTHR43619:SF2">
    <property type="entry name" value="S-ADENOSYL-L-METHIONINE-DEPENDENT METHYLTRANSFERASES SUPERFAMILY PROTEIN"/>
    <property type="match status" value="1"/>
</dbReference>
<evidence type="ECO:0000313" key="3">
    <source>
        <dbReference type="EMBL" id="MDY0884874.1"/>
    </source>
</evidence>
<dbReference type="EMBL" id="JAXCLW010000006">
    <property type="protein sequence ID" value="MDY0884874.1"/>
    <property type="molecule type" value="Genomic_DNA"/>
</dbReference>
<dbReference type="Pfam" id="PF04072">
    <property type="entry name" value="LCM"/>
    <property type="match status" value="1"/>
</dbReference>
<dbReference type="EC" id="2.1.1.-" evidence="3"/>
<evidence type="ECO:0000256" key="1">
    <source>
        <dbReference type="ARBA" id="ARBA00022603"/>
    </source>
</evidence>
<dbReference type="Proteomes" id="UP001279642">
    <property type="component" value="Unassembled WGS sequence"/>
</dbReference>
<keyword evidence="1 3" id="KW-0489">Methyltransferase</keyword>
<dbReference type="GO" id="GO:0032259">
    <property type="term" value="P:methylation"/>
    <property type="evidence" value="ECO:0007669"/>
    <property type="project" value="UniProtKB-KW"/>
</dbReference>
<keyword evidence="4" id="KW-1185">Reference proteome</keyword>
<evidence type="ECO:0000256" key="2">
    <source>
        <dbReference type="ARBA" id="ARBA00022679"/>
    </source>
</evidence>
<proteinExistence type="predicted"/>
<comment type="caution">
    <text evidence="3">The sequence shown here is derived from an EMBL/GenBank/DDBJ whole genome shotgun (WGS) entry which is preliminary data.</text>
</comment>
<dbReference type="PANTHER" id="PTHR43619">
    <property type="entry name" value="S-ADENOSYL-L-METHIONINE-DEPENDENT METHYLTRANSFERASE YKTD-RELATED"/>
    <property type="match status" value="1"/>
</dbReference>
<dbReference type="Gene3D" id="3.40.50.150">
    <property type="entry name" value="Vaccinia Virus protein VP39"/>
    <property type="match status" value="1"/>
</dbReference>
<name>A0ABU5EG89_9PROT</name>
<dbReference type="InterPro" id="IPR029063">
    <property type="entry name" value="SAM-dependent_MTases_sf"/>
</dbReference>
<organism evidence="3 4">
    <name type="scientific">Dongia soli</name>
    <dbReference type="NCBI Taxonomy" id="600628"/>
    <lineage>
        <taxon>Bacteria</taxon>
        <taxon>Pseudomonadati</taxon>
        <taxon>Pseudomonadota</taxon>
        <taxon>Alphaproteobacteria</taxon>
        <taxon>Rhodospirillales</taxon>
        <taxon>Dongiaceae</taxon>
        <taxon>Dongia</taxon>
    </lineage>
</organism>
<keyword evidence="2 3" id="KW-0808">Transferase</keyword>
<dbReference type="RefSeq" id="WP_320509947.1">
    <property type="nucleotide sequence ID" value="NZ_JAXCLW010000006.1"/>
</dbReference>